<dbReference type="GO" id="GO:0005643">
    <property type="term" value="C:nuclear pore"/>
    <property type="evidence" value="ECO:0007669"/>
    <property type="project" value="UniProtKB-SubCell"/>
</dbReference>
<feature type="region of interest" description="Disordered" evidence="8">
    <location>
        <begin position="297"/>
        <end position="318"/>
    </location>
</feature>
<keyword evidence="3" id="KW-0509">mRNA transport</keyword>
<feature type="compositionally biased region" description="Low complexity" evidence="8">
    <location>
        <begin position="161"/>
        <end position="199"/>
    </location>
</feature>
<organism evidence="10 11">
    <name type="scientific">Smittium angustum</name>
    <dbReference type="NCBI Taxonomy" id="133377"/>
    <lineage>
        <taxon>Eukaryota</taxon>
        <taxon>Fungi</taxon>
        <taxon>Fungi incertae sedis</taxon>
        <taxon>Zoopagomycota</taxon>
        <taxon>Kickxellomycotina</taxon>
        <taxon>Harpellomycetes</taxon>
        <taxon>Harpellales</taxon>
        <taxon>Legeriomycetaceae</taxon>
        <taxon>Smittium</taxon>
    </lineage>
</organism>
<dbReference type="InterPro" id="IPR015007">
    <property type="entry name" value="NUP2/50/61"/>
</dbReference>
<dbReference type="PANTHER" id="PTHR38697:SF1">
    <property type="entry name" value="NUCLEAR PORE COMPLEX PROTEIN SIMILAR TO S. CEREVISIAE NUP2 (EUROFUNG)"/>
    <property type="match status" value="1"/>
</dbReference>
<feature type="compositionally biased region" description="Low complexity" evidence="8">
    <location>
        <begin position="117"/>
        <end position="132"/>
    </location>
</feature>
<feature type="compositionally biased region" description="Basic and acidic residues" evidence="8">
    <location>
        <begin position="300"/>
        <end position="312"/>
    </location>
</feature>
<reference evidence="10 11" key="1">
    <citation type="journal article" date="2018" name="MBio">
        <title>Comparative Genomics Reveals the Core Gene Toolbox for the Fungus-Insect Symbiosis.</title>
        <authorList>
            <person name="Wang Y."/>
            <person name="Stata M."/>
            <person name="Wang W."/>
            <person name="Stajich J.E."/>
            <person name="White M.M."/>
            <person name="Moncalvo J.M."/>
        </authorList>
    </citation>
    <scope>NUCLEOTIDE SEQUENCE [LARGE SCALE GENOMIC DNA]</scope>
    <source>
        <strain evidence="10 11">AUS-126-30</strain>
    </source>
</reference>
<dbReference type="CDD" id="cd13170">
    <property type="entry name" value="RanBD_NUP50"/>
    <property type="match status" value="1"/>
</dbReference>
<evidence type="ECO:0000256" key="5">
    <source>
        <dbReference type="ARBA" id="ARBA00023010"/>
    </source>
</evidence>
<evidence type="ECO:0000256" key="8">
    <source>
        <dbReference type="SAM" id="MobiDB-lite"/>
    </source>
</evidence>
<dbReference type="InterPro" id="IPR053074">
    <property type="entry name" value="NPC_Nucleoporin"/>
</dbReference>
<protein>
    <recommendedName>
        <fullName evidence="9">RanBD1 domain-containing protein</fullName>
    </recommendedName>
</protein>
<comment type="subcellular location">
    <subcellularLocation>
        <location evidence="1">Nucleus</location>
        <location evidence="1">Nuclear pore complex</location>
    </subcellularLocation>
</comment>
<dbReference type="PANTHER" id="PTHR38697">
    <property type="entry name" value="NUCLEAR PORE COMPLEX PROTEIN SIMILAR TO S. CEREVISIAE NUP2 (EUROFUNG)"/>
    <property type="match status" value="1"/>
</dbReference>
<feature type="region of interest" description="Disordered" evidence="8">
    <location>
        <begin position="418"/>
        <end position="478"/>
    </location>
</feature>
<evidence type="ECO:0000259" key="9">
    <source>
        <dbReference type="PROSITE" id="PS50196"/>
    </source>
</evidence>
<dbReference type="Pfam" id="PF08911">
    <property type="entry name" value="NUP50"/>
    <property type="match status" value="1"/>
</dbReference>
<dbReference type="Pfam" id="PF00638">
    <property type="entry name" value="Ran_BP1"/>
    <property type="match status" value="1"/>
</dbReference>
<dbReference type="EMBL" id="MBFU01000101">
    <property type="protein sequence ID" value="PWA02180.1"/>
    <property type="molecule type" value="Genomic_DNA"/>
</dbReference>
<dbReference type="GO" id="GO:0015031">
    <property type="term" value="P:protein transport"/>
    <property type="evidence" value="ECO:0007669"/>
    <property type="project" value="UniProtKB-KW"/>
</dbReference>
<keyword evidence="6" id="KW-0906">Nuclear pore complex</keyword>
<feature type="compositionally biased region" description="Polar residues" evidence="8">
    <location>
        <begin position="203"/>
        <end position="213"/>
    </location>
</feature>
<evidence type="ECO:0000256" key="6">
    <source>
        <dbReference type="ARBA" id="ARBA00023132"/>
    </source>
</evidence>
<gene>
    <name evidence="10" type="ORF">BB558_001698</name>
</gene>
<feature type="domain" description="RanBD1" evidence="9">
    <location>
        <begin position="724"/>
        <end position="860"/>
    </location>
</feature>
<keyword evidence="4" id="KW-0653">Protein transport</keyword>
<evidence type="ECO:0000256" key="1">
    <source>
        <dbReference type="ARBA" id="ARBA00004567"/>
    </source>
</evidence>
<dbReference type="InterPro" id="IPR011993">
    <property type="entry name" value="PH-like_dom_sf"/>
</dbReference>
<dbReference type="Proteomes" id="UP000245591">
    <property type="component" value="Unassembled WGS sequence"/>
</dbReference>
<evidence type="ECO:0000256" key="4">
    <source>
        <dbReference type="ARBA" id="ARBA00022927"/>
    </source>
</evidence>
<proteinExistence type="predicted"/>
<comment type="caution">
    <text evidence="10">The sequence shown here is derived from an EMBL/GenBank/DDBJ whole genome shotgun (WGS) entry which is preliminary data.</text>
</comment>
<keyword evidence="5" id="KW-0811">Translocation</keyword>
<sequence>MSKRGADIDLNQDNYVDLIESDEQGSDVFGGFKKANENVLKTRIIKAPRSRMRSETNQKSTSSSTTDKPSIGSLFQLNAKPISESSGISTTTDSAESNKEAPQKTSLFKGFSFGAPSNSTTSVSTNNDSTANKKPLNFNFGKLSQAPVPENNAEKEASSKNMNQSLFSFSSNNTNPPSEKTTKPVVPQVSLPLPQKPSLFSEYPSSLGTQQQKPAPEKETQNSGASLFGFNTNNNQKVENNKERLKEYLKNIRGLNVSFNKTINEMVESDPFEDLSGLFDQYLIFVKKLKSQYSDVYEPTSKESSKSDDKVENINTLSSSTNSIKKTETPFFMTSKPETNKPTTNLFDSAKNDVPASNKPMSASLFTTQMPKESLSTTTNSYGNIPLPTTATLNSRMSIFGSPKIQNSSDSTNIFNLVNKKDMSNNNNKKLQRNNKGTDSKETNTESENENHSDDSGNENNDNSSETEETKPVEIPKFNFGNLTGAGVSGNKPSTLFGGSSAGTNLFSGTNSNFSNTVASGQSNVQNLFGTSNNKSSNPPTSTGFSFGSKPSSDNTELSAIKGNEEKLADVNKSKVTESIPTGNFFQNPVKSDNNESEKQESMAKFVIGEKTVTSAIVSPFGQNKSKDTATKKFSFGLGLPNTQPTVGGGSAVSTTLFGGSGSTGAPSSLFGGSKGSTLFGGSQPPANPFAPKTEGFGFGSGSFGNNSSGLGGSAGSGANEAEEEVVPASPNKLLDMAGKKSEGEENEQTVYETRAKIFKYNKEQKKYVDLGVGYLKLNKSEKGKTMARLLCRQEGLSKVTMNSGLFKNMPVVHKEGSKDLVVVVPDESKLPVQYMIRVKTPAISTDLYNHIITVRDSLN</sequence>
<feature type="region of interest" description="Disordered" evidence="8">
    <location>
        <begin position="43"/>
        <end position="235"/>
    </location>
</feature>
<feature type="region of interest" description="Disordered" evidence="8">
    <location>
        <begin position="675"/>
        <end position="733"/>
    </location>
</feature>
<evidence type="ECO:0000256" key="7">
    <source>
        <dbReference type="ARBA" id="ARBA00023242"/>
    </source>
</evidence>
<keyword evidence="11" id="KW-1185">Reference proteome</keyword>
<evidence type="ECO:0000313" key="11">
    <source>
        <dbReference type="Proteomes" id="UP000245591"/>
    </source>
</evidence>
<name>A0A2U1JAN5_SMIAN</name>
<dbReference type="InterPro" id="IPR000156">
    <property type="entry name" value="Ran_bind_dom"/>
</dbReference>
<evidence type="ECO:0000313" key="10">
    <source>
        <dbReference type="EMBL" id="PWA02180.1"/>
    </source>
</evidence>
<dbReference type="GO" id="GO:0051028">
    <property type="term" value="P:mRNA transport"/>
    <property type="evidence" value="ECO:0007669"/>
    <property type="project" value="UniProtKB-KW"/>
</dbReference>
<keyword evidence="2" id="KW-0813">Transport</keyword>
<dbReference type="SUPFAM" id="SSF50729">
    <property type="entry name" value="PH domain-like"/>
    <property type="match status" value="1"/>
</dbReference>
<feature type="region of interest" description="Disordered" evidence="8">
    <location>
        <begin position="528"/>
        <end position="557"/>
    </location>
</feature>
<feature type="compositionally biased region" description="Polar residues" evidence="8">
    <location>
        <begin position="83"/>
        <end position="95"/>
    </location>
</feature>
<dbReference type="Gene3D" id="2.30.29.30">
    <property type="entry name" value="Pleckstrin-homology domain (PH domain)/Phosphotyrosine-binding domain (PTB)"/>
    <property type="match status" value="1"/>
</dbReference>
<evidence type="ECO:0000256" key="3">
    <source>
        <dbReference type="ARBA" id="ARBA00022816"/>
    </source>
</evidence>
<dbReference type="SMART" id="SM00160">
    <property type="entry name" value="RanBD"/>
    <property type="match status" value="1"/>
</dbReference>
<keyword evidence="7" id="KW-0539">Nucleus</keyword>
<feature type="compositionally biased region" description="Low complexity" evidence="8">
    <location>
        <begin position="531"/>
        <end position="543"/>
    </location>
</feature>
<dbReference type="AlphaFoldDB" id="A0A2U1JAN5"/>
<dbReference type="PROSITE" id="PS50196">
    <property type="entry name" value="RANBD1"/>
    <property type="match status" value="1"/>
</dbReference>
<accession>A0A2U1JAN5</accession>
<feature type="compositionally biased region" description="Polar residues" evidence="8">
    <location>
        <begin position="544"/>
        <end position="557"/>
    </location>
</feature>
<feature type="compositionally biased region" description="Basic and acidic residues" evidence="8">
    <location>
        <begin position="436"/>
        <end position="455"/>
    </location>
</feature>
<evidence type="ECO:0000256" key="2">
    <source>
        <dbReference type="ARBA" id="ARBA00022448"/>
    </source>
</evidence>